<accession>A0ABS7CQZ2</accession>
<comment type="caution">
    <text evidence="6">The sequence shown here is derived from an EMBL/GenBank/DDBJ whole genome shotgun (WGS) entry which is preliminary data.</text>
</comment>
<dbReference type="InterPro" id="IPR001279">
    <property type="entry name" value="Metallo-B-lactamas"/>
</dbReference>
<dbReference type="InterPro" id="IPR001018">
    <property type="entry name" value="Beta-lactamase_class-B_CS"/>
</dbReference>
<sequence length="148" mass="16018">MPTHWHEDKIGGMAAMQQQGVPVVTSKLTAILAVENGKGTPDITFATDTTFTVGGQRFEVYYPGGGHTLDNVVVYLPQQKILLGGCLVKDLQTNTLGYTGDADLGNWPTATRNVQQRFPKANVVVSSHGPWGDKTALSHTLDLLQQQQ</sequence>
<evidence type="ECO:0000256" key="3">
    <source>
        <dbReference type="ARBA" id="ARBA00022801"/>
    </source>
</evidence>
<dbReference type="Gene3D" id="3.60.15.10">
    <property type="entry name" value="Ribonuclease Z/Hydroxyacylglutathione hydrolase-like"/>
    <property type="match status" value="1"/>
</dbReference>
<reference evidence="6 7" key="1">
    <citation type="journal article" date="2016" name="Int. J. Syst. Evol. Microbiol.">
        <title>Pontibacter aydingkolensis sp. nov., isolated from soil of a salt lake.</title>
        <authorList>
            <person name="Osman G."/>
            <person name="Zhang T."/>
            <person name="Lou K."/>
            <person name="Gao Y."/>
            <person name="Chang W."/>
            <person name="Lin Q."/>
            <person name="Yang H.M."/>
            <person name="Huo X.D."/>
            <person name="Wang N."/>
        </authorList>
    </citation>
    <scope>NUCLEOTIDE SEQUENCE [LARGE SCALE GENOMIC DNA]</scope>
    <source>
        <strain evidence="6 7">KACC 19255</strain>
    </source>
</reference>
<organism evidence="6 7">
    <name type="scientific">Pontibacter aydingkolensis</name>
    <dbReference type="NCBI Taxonomy" id="1911536"/>
    <lineage>
        <taxon>Bacteria</taxon>
        <taxon>Pseudomonadati</taxon>
        <taxon>Bacteroidota</taxon>
        <taxon>Cytophagia</taxon>
        <taxon>Cytophagales</taxon>
        <taxon>Hymenobacteraceae</taxon>
        <taxon>Pontibacter</taxon>
    </lineage>
</organism>
<gene>
    <name evidence="6" type="ORF">K0O23_04265</name>
</gene>
<evidence type="ECO:0000313" key="7">
    <source>
        <dbReference type="Proteomes" id="UP000813018"/>
    </source>
</evidence>
<keyword evidence="4" id="KW-0862">Zinc</keyword>
<evidence type="ECO:0000256" key="4">
    <source>
        <dbReference type="ARBA" id="ARBA00022833"/>
    </source>
</evidence>
<keyword evidence="7" id="KW-1185">Reference proteome</keyword>
<dbReference type="SMART" id="SM00849">
    <property type="entry name" value="Lactamase_B"/>
    <property type="match status" value="1"/>
</dbReference>
<dbReference type="InterPro" id="IPR036866">
    <property type="entry name" value="RibonucZ/Hydroxyglut_hydro"/>
</dbReference>
<evidence type="ECO:0000256" key="1">
    <source>
        <dbReference type="ARBA" id="ARBA00001947"/>
    </source>
</evidence>
<proteinExistence type="predicted"/>
<name>A0ABS7CQZ2_9BACT</name>
<keyword evidence="2" id="KW-0479">Metal-binding</keyword>
<dbReference type="PROSITE" id="PS00744">
    <property type="entry name" value="BETA_LACTAMASE_B_2"/>
    <property type="match status" value="1"/>
</dbReference>
<evidence type="ECO:0000256" key="2">
    <source>
        <dbReference type="ARBA" id="ARBA00022723"/>
    </source>
</evidence>
<evidence type="ECO:0000259" key="5">
    <source>
        <dbReference type="SMART" id="SM00849"/>
    </source>
</evidence>
<feature type="domain" description="Metallo-beta-lactamase" evidence="5">
    <location>
        <begin position="2"/>
        <end position="128"/>
    </location>
</feature>
<keyword evidence="3" id="KW-0378">Hydrolase</keyword>
<dbReference type="Pfam" id="PF00753">
    <property type="entry name" value="Lactamase_B"/>
    <property type="match status" value="1"/>
</dbReference>
<evidence type="ECO:0000313" key="6">
    <source>
        <dbReference type="EMBL" id="MBW7466271.1"/>
    </source>
</evidence>
<dbReference type="EMBL" id="JAHYXK010000002">
    <property type="protein sequence ID" value="MBW7466271.1"/>
    <property type="molecule type" value="Genomic_DNA"/>
</dbReference>
<dbReference type="RefSeq" id="WP_219876148.1">
    <property type="nucleotide sequence ID" value="NZ_JAHYXK010000002.1"/>
</dbReference>
<dbReference type="Proteomes" id="UP000813018">
    <property type="component" value="Unassembled WGS sequence"/>
</dbReference>
<comment type="cofactor">
    <cofactor evidence="1">
        <name>Zn(2+)</name>
        <dbReference type="ChEBI" id="CHEBI:29105"/>
    </cofactor>
</comment>
<dbReference type="SUPFAM" id="SSF56281">
    <property type="entry name" value="Metallo-hydrolase/oxidoreductase"/>
    <property type="match status" value="1"/>
</dbReference>
<protein>
    <submittedName>
        <fullName evidence="6">MBL fold metallo-hydrolase</fullName>
    </submittedName>
</protein>